<sequence length="570" mass="63920">MPPKRQYSKSTSSTPEKPPQKVKRVVGGQKDAKSRKVLFLEPSAQNESDDVSTKMSNRSPWPESELAAMVQYIALYHDIQAAEWPTHKNAVFWERCAEAVAETSGLPKRAGNACRHKIFNFFRKNFTTVDEAEKHFNIKYFDDDFPLVVCSKSTPKSGQVRACPSSVNLSPIFEHSPTTEKVVVSDTNGHAIKSIIALFGQLSSMQQEQLLSRLLFQYIGGMSNNMSSVFLPHDTIGIIANAMKNLRDNDKPNLIYYFGKSLEPGKEGQSRLPLDRMPYGLLSHNIMFFGSEDVTNLHPEPHFVEWEISMFAHFGHKWAALQRGPMWSECDKGLPTVDVVTNDTEEIDCTQNMHNETSIEDVSVPNQFESNIIQQALAETFGDIAGVDVQNCMMNLRDELPVTITGETEVSPNNNDSNETHCESTQVSSLWSGLTNETIEDMGQSSLSINDLTRMHGLDKTSACKSKRVKRDPTKARVNVAGLSVRQLQRKIKNTGFTKDTSIQVKALLAAKQQAPDGRWWIKADAFDVRIGLRESLKNEWSGDTDLGDGKLQELKKITTNAFLLLRHLH</sequence>
<feature type="region of interest" description="Disordered" evidence="1">
    <location>
        <begin position="1"/>
        <end position="59"/>
    </location>
</feature>
<name>A0A7D9HP22_PARCT</name>
<dbReference type="Proteomes" id="UP001152795">
    <property type="component" value="Unassembled WGS sequence"/>
</dbReference>
<comment type="caution">
    <text evidence="2">The sequence shown here is derived from an EMBL/GenBank/DDBJ whole genome shotgun (WGS) entry which is preliminary data.</text>
</comment>
<dbReference type="EMBL" id="CACRXK020001004">
    <property type="protein sequence ID" value="CAB3986348.1"/>
    <property type="molecule type" value="Genomic_DNA"/>
</dbReference>
<gene>
    <name evidence="2" type="ORF">PACLA_8A036282</name>
</gene>
<keyword evidence="3" id="KW-1185">Reference proteome</keyword>
<organism evidence="2 3">
    <name type="scientific">Paramuricea clavata</name>
    <name type="common">Red gorgonian</name>
    <name type="synonym">Violescent sea-whip</name>
    <dbReference type="NCBI Taxonomy" id="317549"/>
    <lineage>
        <taxon>Eukaryota</taxon>
        <taxon>Metazoa</taxon>
        <taxon>Cnidaria</taxon>
        <taxon>Anthozoa</taxon>
        <taxon>Octocorallia</taxon>
        <taxon>Malacalcyonacea</taxon>
        <taxon>Plexauridae</taxon>
        <taxon>Paramuricea</taxon>
    </lineage>
</organism>
<evidence type="ECO:0000256" key="1">
    <source>
        <dbReference type="SAM" id="MobiDB-lite"/>
    </source>
</evidence>
<evidence type="ECO:0000313" key="2">
    <source>
        <dbReference type="EMBL" id="CAB3986348.1"/>
    </source>
</evidence>
<reference evidence="2" key="1">
    <citation type="submission" date="2020-04" db="EMBL/GenBank/DDBJ databases">
        <authorList>
            <person name="Alioto T."/>
            <person name="Alioto T."/>
            <person name="Gomez Garrido J."/>
        </authorList>
    </citation>
    <scope>NUCLEOTIDE SEQUENCE</scope>
    <source>
        <strain evidence="2">A484AB</strain>
    </source>
</reference>
<dbReference type="OrthoDB" id="5990019at2759"/>
<protein>
    <submittedName>
        <fullName evidence="2">Uncharacterized protein</fullName>
    </submittedName>
</protein>
<proteinExistence type="predicted"/>
<evidence type="ECO:0000313" key="3">
    <source>
        <dbReference type="Proteomes" id="UP001152795"/>
    </source>
</evidence>
<dbReference type="AlphaFoldDB" id="A0A7D9HP22"/>
<accession>A0A7D9HP22</accession>